<evidence type="ECO:0000256" key="3">
    <source>
        <dbReference type="ARBA" id="ARBA00022643"/>
    </source>
</evidence>
<dbReference type="PROSITE" id="PS51085">
    <property type="entry name" value="2FE2S_FER_2"/>
    <property type="match status" value="1"/>
</dbReference>
<dbReference type="Pfam" id="PF00111">
    <property type="entry name" value="Fer2"/>
    <property type="match status" value="1"/>
</dbReference>
<organism evidence="11 12">
    <name type="scientific">Fictibacillus aquaticus</name>
    <dbReference type="NCBI Taxonomy" id="2021314"/>
    <lineage>
        <taxon>Bacteria</taxon>
        <taxon>Bacillati</taxon>
        <taxon>Bacillota</taxon>
        <taxon>Bacilli</taxon>
        <taxon>Bacillales</taxon>
        <taxon>Fictibacillaceae</taxon>
        <taxon>Fictibacillus</taxon>
    </lineage>
</organism>
<dbReference type="SUPFAM" id="SSF63380">
    <property type="entry name" value="Riboflavin synthase domain-like"/>
    <property type="match status" value="1"/>
</dbReference>
<keyword evidence="3" id="KW-0288">FMN</keyword>
<dbReference type="InterPro" id="IPR039261">
    <property type="entry name" value="FNR_nucleotide-bd"/>
</dbReference>
<gene>
    <name evidence="11" type="ORF">CGZ90_16310</name>
</gene>
<dbReference type="GO" id="GO:0046872">
    <property type="term" value="F:metal ion binding"/>
    <property type="evidence" value="ECO:0007669"/>
    <property type="project" value="UniProtKB-KW"/>
</dbReference>
<dbReference type="OrthoDB" id="573132at2"/>
<keyword evidence="2" id="KW-0285">Flavoprotein</keyword>
<dbReference type="PANTHER" id="PTHR30212">
    <property type="entry name" value="PROTEIN YIIM"/>
    <property type="match status" value="1"/>
</dbReference>
<evidence type="ECO:0000256" key="7">
    <source>
        <dbReference type="ARBA" id="ARBA00023004"/>
    </source>
</evidence>
<evidence type="ECO:0000313" key="11">
    <source>
        <dbReference type="EMBL" id="OYD56574.1"/>
    </source>
</evidence>
<dbReference type="EMBL" id="NOII01000011">
    <property type="protein sequence ID" value="OYD56574.1"/>
    <property type="molecule type" value="Genomic_DNA"/>
</dbReference>
<dbReference type="Gene3D" id="2.40.30.10">
    <property type="entry name" value="Translation factors"/>
    <property type="match status" value="1"/>
</dbReference>
<dbReference type="CDD" id="cd00207">
    <property type="entry name" value="fer2"/>
    <property type="match status" value="1"/>
</dbReference>
<dbReference type="AlphaFoldDB" id="A0A235F5X2"/>
<keyword evidence="6" id="KW-0560">Oxidoreductase</keyword>
<dbReference type="InterPro" id="IPR001041">
    <property type="entry name" value="2Fe-2S_ferredoxin-type"/>
</dbReference>
<evidence type="ECO:0000256" key="4">
    <source>
        <dbReference type="ARBA" id="ARBA00022714"/>
    </source>
</evidence>
<evidence type="ECO:0000259" key="10">
    <source>
        <dbReference type="PROSITE" id="PS51384"/>
    </source>
</evidence>
<keyword evidence="8" id="KW-0411">Iron-sulfur</keyword>
<dbReference type="SUPFAM" id="SSF54292">
    <property type="entry name" value="2Fe-2S ferredoxin-like"/>
    <property type="match status" value="1"/>
</dbReference>
<name>A0A235F5X2_9BACL</name>
<comment type="caution">
    <text evidence="11">The sequence shown here is derived from an EMBL/GenBank/DDBJ whole genome shotgun (WGS) entry which is preliminary data.</text>
</comment>
<dbReference type="Pfam" id="PF22290">
    <property type="entry name" value="DmmA-like_N"/>
    <property type="match status" value="1"/>
</dbReference>
<dbReference type="SUPFAM" id="SSF52343">
    <property type="entry name" value="Ferredoxin reductase-like, C-terminal NADP-linked domain"/>
    <property type="match status" value="1"/>
</dbReference>
<dbReference type="InterPro" id="IPR017927">
    <property type="entry name" value="FAD-bd_FR_type"/>
</dbReference>
<dbReference type="Gene3D" id="3.40.50.80">
    <property type="entry name" value="Nucleotide-binding domain of ferredoxin-NADP reductase (FNR) module"/>
    <property type="match status" value="1"/>
</dbReference>
<proteinExistence type="predicted"/>
<reference evidence="11 12" key="1">
    <citation type="submission" date="2017-07" db="EMBL/GenBank/DDBJ databases">
        <title>Fictibacillus sp. nov. GDSW-R2A3 Genome sequencing and assembly.</title>
        <authorList>
            <person name="Mayilraj S."/>
        </authorList>
    </citation>
    <scope>NUCLEOTIDE SEQUENCE [LARGE SCALE GENOMIC DNA]</scope>
    <source>
        <strain evidence="11 12">GDSW-R2A3</strain>
    </source>
</reference>
<evidence type="ECO:0000256" key="6">
    <source>
        <dbReference type="ARBA" id="ARBA00023002"/>
    </source>
</evidence>
<accession>A0A235F5X2</accession>
<evidence type="ECO:0000313" key="12">
    <source>
        <dbReference type="Proteomes" id="UP000215059"/>
    </source>
</evidence>
<dbReference type="PROSITE" id="PS00197">
    <property type="entry name" value="2FE2S_FER_1"/>
    <property type="match status" value="1"/>
</dbReference>
<dbReference type="PRINTS" id="PR00409">
    <property type="entry name" value="PHDIOXRDTASE"/>
</dbReference>
<protein>
    <recommendedName>
        <fullName evidence="13">Ferredoxin</fullName>
    </recommendedName>
</protein>
<feature type="domain" description="FAD-binding FR-type" evidence="10">
    <location>
        <begin position="4"/>
        <end position="104"/>
    </location>
</feature>
<dbReference type="InterPro" id="IPR054582">
    <property type="entry name" value="DmmA-like_N"/>
</dbReference>
<keyword evidence="4" id="KW-0001">2Fe-2S</keyword>
<evidence type="ECO:0000256" key="5">
    <source>
        <dbReference type="ARBA" id="ARBA00022723"/>
    </source>
</evidence>
<dbReference type="InterPro" id="IPR017938">
    <property type="entry name" value="Riboflavin_synthase-like_b-brl"/>
</dbReference>
<dbReference type="GO" id="GO:0016491">
    <property type="term" value="F:oxidoreductase activity"/>
    <property type="evidence" value="ECO:0007669"/>
    <property type="project" value="UniProtKB-KW"/>
</dbReference>
<dbReference type="PANTHER" id="PTHR30212:SF2">
    <property type="entry name" value="PROTEIN YIIM"/>
    <property type="match status" value="1"/>
</dbReference>
<dbReference type="InterPro" id="IPR012675">
    <property type="entry name" value="Beta-grasp_dom_sf"/>
</dbReference>
<dbReference type="CDD" id="cd06185">
    <property type="entry name" value="PDR_like"/>
    <property type="match status" value="1"/>
</dbReference>
<evidence type="ECO:0000256" key="2">
    <source>
        <dbReference type="ARBA" id="ARBA00022630"/>
    </source>
</evidence>
<keyword evidence="12" id="KW-1185">Reference proteome</keyword>
<evidence type="ECO:0000256" key="8">
    <source>
        <dbReference type="ARBA" id="ARBA00023014"/>
    </source>
</evidence>
<dbReference type="GO" id="GO:0051537">
    <property type="term" value="F:2 iron, 2 sulfur cluster binding"/>
    <property type="evidence" value="ECO:0007669"/>
    <property type="project" value="UniProtKB-KW"/>
</dbReference>
<dbReference type="Proteomes" id="UP000215059">
    <property type="component" value="Unassembled WGS sequence"/>
</dbReference>
<evidence type="ECO:0000259" key="9">
    <source>
        <dbReference type="PROSITE" id="PS51085"/>
    </source>
</evidence>
<feature type="domain" description="2Fe-2S ferredoxin-type" evidence="9">
    <location>
        <begin position="225"/>
        <end position="313"/>
    </location>
</feature>
<dbReference type="InterPro" id="IPR052353">
    <property type="entry name" value="Benzoxazolinone_Detox_Enz"/>
</dbReference>
<keyword evidence="7" id="KW-0408">Iron</keyword>
<keyword evidence="5" id="KW-0479">Metal-binding</keyword>
<evidence type="ECO:0008006" key="13">
    <source>
        <dbReference type="Google" id="ProtNLM"/>
    </source>
</evidence>
<dbReference type="InterPro" id="IPR006058">
    <property type="entry name" value="2Fe2S_fd_BS"/>
</dbReference>
<dbReference type="PROSITE" id="PS51384">
    <property type="entry name" value="FAD_FR"/>
    <property type="match status" value="1"/>
</dbReference>
<dbReference type="Gene3D" id="3.10.20.30">
    <property type="match status" value="1"/>
</dbReference>
<dbReference type="InterPro" id="IPR036010">
    <property type="entry name" value="2Fe-2S_ferredoxin-like_sf"/>
</dbReference>
<sequence length="313" mass="34971">MSLNGKIQVQVTAVIQETPAVKRFRLASCSGLALPEFSGGSHIITYLGKGLERHYSLTRYEKGQYEIAVRLSEESRGGSRFWHNDMKIGDILHISFPKNYFQLSFSAKRHIFYAAGIGITPFLSMMRELKESGRPFELHYAAKSREQCAFYDYLVKNYPIESKFYFSNEGRRIDPAVLSEHRIGTHVYFCGPDSFITEFTEAALSAGFPMKSVHSERFAPQQRADAVPFAVELSDGRQLAVPENKTLLDALLAAGVRAPHSCRVGRCGTCELRVASGDVDHRDSFLTEEERLAGNVMLACVSRAKSGKLAIEI</sequence>
<comment type="cofactor">
    <cofactor evidence="1">
        <name>FMN</name>
        <dbReference type="ChEBI" id="CHEBI:58210"/>
    </cofactor>
</comment>
<evidence type="ECO:0000256" key="1">
    <source>
        <dbReference type="ARBA" id="ARBA00001917"/>
    </source>
</evidence>